<evidence type="ECO:0000313" key="5">
    <source>
        <dbReference type="Proteomes" id="UP000663870"/>
    </source>
</evidence>
<sequence>MVNSTAASATVLSTNLTSFVYEDLISHVQRIQHQMIENVEYLDNRWKNEIKIREELESHSITFVDPYGNPITNQYMNHELIGTLFRKYKKYYVPKYLQNWVKIGTVSENVISPLNESELKSSVSKYPNGYRFIMYGELNILIEYREDVPRHKFVLLVLLMDNIEKIKMQIQKLRKLPNIELKSFILDKDSQTNNQNWSKGQTFKSDDTILSCQLYQDNSVIVAKVLHEKINVKESNNNFQMFVKTLTGKTITLKVSSHMNPTAVKQLIQHVEGILPDQQRLMFAGKQLEDNTTLSEYKIRKESTIHLALRLRGGMYHFTSGRQDFQHLPNTGAEAIKNILAFKFEQMNRDEGLSPAELQNAILEGQVVLSKLFNEIKNFSVSDNLSHLKNIILSNIADNEDENDSDEEEEDDDVSNDP</sequence>
<reference evidence="4" key="1">
    <citation type="submission" date="2021-02" db="EMBL/GenBank/DDBJ databases">
        <authorList>
            <person name="Nowell W R."/>
        </authorList>
    </citation>
    <scope>NUCLEOTIDE SEQUENCE</scope>
</reference>
<organism evidence="4 5">
    <name type="scientific">Rotaria sordida</name>
    <dbReference type="NCBI Taxonomy" id="392033"/>
    <lineage>
        <taxon>Eukaryota</taxon>
        <taxon>Metazoa</taxon>
        <taxon>Spiralia</taxon>
        <taxon>Gnathifera</taxon>
        <taxon>Rotifera</taxon>
        <taxon>Eurotatoria</taxon>
        <taxon>Bdelloidea</taxon>
        <taxon>Philodinida</taxon>
        <taxon>Philodinidae</taxon>
        <taxon>Rotaria</taxon>
    </lineage>
</organism>
<accession>A0A815ZCC6</accession>
<comment type="caution">
    <text evidence="4">The sequence shown here is derived from an EMBL/GenBank/DDBJ whole genome shotgun (WGS) entry which is preliminary data.</text>
</comment>
<dbReference type="InterPro" id="IPR000626">
    <property type="entry name" value="Ubiquitin-like_dom"/>
</dbReference>
<dbReference type="Gene3D" id="3.10.20.90">
    <property type="entry name" value="Phosphatidylinositol 3-kinase Catalytic Subunit, Chain A, domain 1"/>
    <property type="match status" value="1"/>
</dbReference>
<evidence type="ECO:0000259" key="2">
    <source>
        <dbReference type="PROSITE" id="PS50053"/>
    </source>
</evidence>
<dbReference type="PRINTS" id="PR00348">
    <property type="entry name" value="UBIQUITIN"/>
</dbReference>
<dbReference type="SMART" id="SM00213">
    <property type="entry name" value="UBQ"/>
    <property type="match status" value="1"/>
</dbReference>
<dbReference type="Proteomes" id="UP000663854">
    <property type="component" value="Unassembled WGS sequence"/>
</dbReference>
<dbReference type="AlphaFoldDB" id="A0A815ZCC6"/>
<feature type="domain" description="Ubiquitin-like" evidence="2">
    <location>
        <begin position="239"/>
        <end position="314"/>
    </location>
</feature>
<evidence type="ECO:0000256" key="1">
    <source>
        <dbReference type="SAM" id="MobiDB-lite"/>
    </source>
</evidence>
<dbReference type="InterPro" id="IPR050158">
    <property type="entry name" value="Ubiquitin_ubiquitin-like"/>
</dbReference>
<dbReference type="EMBL" id="CAJNOH010002808">
    <property type="protein sequence ID" value="CAF1311286.1"/>
    <property type="molecule type" value="Genomic_DNA"/>
</dbReference>
<dbReference type="Proteomes" id="UP000663870">
    <property type="component" value="Unassembled WGS sequence"/>
</dbReference>
<dbReference type="SUPFAM" id="SSF54236">
    <property type="entry name" value="Ubiquitin-like"/>
    <property type="match status" value="1"/>
</dbReference>
<protein>
    <recommendedName>
        <fullName evidence="2">Ubiquitin-like domain-containing protein</fullName>
    </recommendedName>
</protein>
<dbReference type="Pfam" id="PF00240">
    <property type="entry name" value="ubiquitin"/>
    <property type="match status" value="1"/>
</dbReference>
<dbReference type="FunFam" id="3.10.20.90:FF:000222">
    <property type="entry name" value="Polyubiquitin 5"/>
    <property type="match status" value="1"/>
</dbReference>
<keyword evidence="5" id="KW-1185">Reference proteome</keyword>
<dbReference type="EMBL" id="CAJNOL010004072">
    <property type="protein sequence ID" value="CAF1580471.1"/>
    <property type="molecule type" value="Genomic_DNA"/>
</dbReference>
<dbReference type="PROSITE" id="PS50053">
    <property type="entry name" value="UBIQUITIN_2"/>
    <property type="match status" value="1"/>
</dbReference>
<dbReference type="InterPro" id="IPR029071">
    <property type="entry name" value="Ubiquitin-like_domsf"/>
</dbReference>
<feature type="region of interest" description="Disordered" evidence="1">
    <location>
        <begin position="398"/>
        <end position="418"/>
    </location>
</feature>
<evidence type="ECO:0000313" key="4">
    <source>
        <dbReference type="EMBL" id="CAF1580471.1"/>
    </source>
</evidence>
<dbReference type="InterPro" id="IPR019956">
    <property type="entry name" value="Ubiquitin_dom"/>
</dbReference>
<dbReference type="PANTHER" id="PTHR10666">
    <property type="entry name" value="UBIQUITIN"/>
    <property type="match status" value="1"/>
</dbReference>
<name>A0A815ZCC6_9BILA</name>
<proteinExistence type="predicted"/>
<gene>
    <name evidence="4" type="ORF">JXQ802_LOCUS46162</name>
    <name evidence="3" type="ORF">PYM288_LOCUS30427</name>
</gene>
<evidence type="ECO:0000313" key="3">
    <source>
        <dbReference type="EMBL" id="CAF1311286.1"/>
    </source>
</evidence>